<evidence type="ECO:0000256" key="1">
    <source>
        <dbReference type="SAM" id="MobiDB-lite"/>
    </source>
</evidence>
<keyword evidence="3" id="KW-1185">Reference proteome</keyword>
<dbReference type="Proteomes" id="UP000271098">
    <property type="component" value="Unassembled WGS sequence"/>
</dbReference>
<reference evidence="2 3" key="2">
    <citation type="submission" date="2018-11" db="EMBL/GenBank/DDBJ databases">
        <authorList>
            <consortium name="Pathogen Informatics"/>
        </authorList>
    </citation>
    <scope>NUCLEOTIDE SEQUENCE [LARGE SCALE GENOMIC DNA]</scope>
</reference>
<evidence type="ECO:0000313" key="4">
    <source>
        <dbReference type="WBParaSite" id="GPUH_0002088901-mRNA-1"/>
    </source>
</evidence>
<reference evidence="4" key="1">
    <citation type="submission" date="2016-06" db="UniProtKB">
        <authorList>
            <consortium name="WormBaseParasite"/>
        </authorList>
    </citation>
    <scope>IDENTIFICATION</scope>
</reference>
<feature type="compositionally biased region" description="Polar residues" evidence="1">
    <location>
        <begin position="7"/>
        <end position="20"/>
    </location>
</feature>
<dbReference type="WBParaSite" id="GPUH_0002088901-mRNA-1">
    <property type="protein sequence ID" value="GPUH_0002088901-mRNA-1"/>
    <property type="gene ID" value="GPUH_0002088901"/>
</dbReference>
<evidence type="ECO:0000313" key="3">
    <source>
        <dbReference type="Proteomes" id="UP000271098"/>
    </source>
</evidence>
<proteinExistence type="predicted"/>
<organism evidence="4">
    <name type="scientific">Gongylonema pulchrum</name>
    <dbReference type="NCBI Taxonomy" id="637853"/>
    <lineage>
        <taxon>Eukaryota</taxon>
        <taxon>Metazoa</taxon>
        <taxon>Ecdysozoa</taxon>
        <taxon>Nematoda</taxon>
        <taxon>Chromadorea</taxon>
        <taxon>Rhabditida</taxon>
        <taxon>Spirurina</taxon>
        <taxon>Spiruromorpha</taxon>
        <taxon>Spiruroidea</taxon>
        <taxon>Gongylonematidae</taxon>
        <taxon>Gongylonema</taxon>
    </lineage>
</organism>
<accession>A0A183EIS3</accession>
<gene>
    <name evidence="2" type="ORF">GPUH_LOCUS20864</name>
</gene>
<feature type="region of interest" description="Disordered" evidence="1">
    <location>
        <begin position="1"/>
        <end position="45"/>
    </location>
</feature>
<dbReference type="AlphaFoldDB" id="A0A183EIS3"/>
<evidence type="ECO:0000313" key="2">
    <source>
        <dbReference type="EMBL" id="VDN36984.1"/>
    </source>
</evidence>
<protein>
    <submittedName>
        <fullName evidence="4">Small muscular protein</fullName>
    </submittedName>
</protein>
<sequence>MKKKPQKQSVPMNQMATSVSAPAVPGRGPPLCDKPCDTRPAAAPPTAIYQHQVPSGDILDFLK</sequence>
<name>A0A183EIS3_9BILA</name>
<dbReference type="EMBL" id="UYRT01091318">
    <property type="protein sequence ID" value="VDN36984.1"/>
    <property type="molecule type" value="Genomic_DNA"/>
</dbReference>